<dbReference type="SMR" id="A0A345XTG3"/>
<keyword evidence="3" id="KW-0812">Transmembrane</keyword>
<feature type="region of interest" description="Disordered" evidence="2">
    <location>
        <begin position="241"/>
        <end position="269"/>
    </location>
</feature>
<dbReference type="EMBL" id="CP031320">
    <property type="protein sequence ID" value="AXK34929.1"/>
    <property type="molecule type" value="Genomic_DNA"/>
</dbReference>
<feature type="region of interest" description="Disordered" evidence="2">
    <location>
        <begin position="374"/>
        <end position="399"/>
    </location>
</feature>
<evidence type="ECO:0000256" key="2">
    <source>
        <dbReference type="SAM" id="MobiDB-lite"/>
    </source>
</evidence>
<protein>
    <recommendedName>
        <fullName evidence="5">Squalene cyclase C-terminal domain-containing protein</fullName>
    </recommendedName>
</protein>
<keyword evidence="7" id="KW-1185">Reference proteome</keyword>
<dbReference type="Pfam" id="PF13243">
    <property type="entry name" value="SQHop_cyclase_C"/>
    <property type="match status" value="1"/>
</dbReference>
<dbReference type="Proteomes" id="UP000254425">
    <property type="component" value="Chromosome"/>
</dbReference>
<evidence type="ECO:0000259" key="5">
    <source>
        <dbReference type="Pfam" id="PF13243"/>
    </source>
</evidence>
<gene>
    <name evidence="6" type="ORF">DVA86_22080</name>
</gene>
<dbReference type="Gene3D" id="1.50.10.20">
    <property type="match status" value="1"/>
</dbReference>
<evidence type="ECO:0000313" key="6">
    <source>
        <dbReference type="EMBL" id="AXK34929.1"/>
    </source>
</evidence>
<keyword evidence="1" id="KW-0479">Metal-binding</keyword>
<dbReference type="PROSITE" id="PS51318">
    <property type="entry name" value="TAT"/>
    <property type="match status" value="1"/>
</dbReference>
<feature type="transmembrane region" description="Helical" evidence="3">
    <location>
        <begin position="404"/>
        <end position="424"/>
    </location>
</feature>
<dbReference type="InterPro" id="IPR008930">
    <property type="entry name" value="Terpenoid_cyclase/PrenylTrfase"/>
</dbReference>
<evidence type="ECO:0000256" key="4">
    <source>
        <dbReference type="SAM" id="SignalP"/>
    </source>
</evidence>
<reference evidence="6 7" key="1">
    <citation type="submission" date="2018-07" db="EMBL/GenBank/DDBJ databases">
        <title>Draft genome of the type strain Streptomyces armeniacus ATCC 15676.</title>
        <authorList>
            <person name="Labana P."/>
            <person name="Gosse J.T."/>
            <person name="Boddy C.N."/>
        </authorList>
    </citation>
    <scope>NUCLEOTIDE SEQUENCE [LARGE SCALE GENOMIC DNA]</scope>
    <source>
        <strain evidence="6 7">ATCC 15676</strain>
    </source>
</reference>
<keyword evidence="3" id="KW-0472">Membrane</keyword>
<keyword evidence="4" id="KW-0732">Signal</keyword>
<accession>A0A345XTG3</accession>
<dbReference type="CDD" id="cd00688">
    <property type="entry name" value="ISOPREN_C2_like"/>
    <property type="match status" value="1"/>
</dbReference>
<evidence type="ECO:0000313" key="7">
    <source>
        <dbReference type="Proteomes" id="UP000254425"/>
    </source>
</evidence>
<evidence type="ECO:0000256" key="3">
    <source>
        <dbReference type="SAM" id="Phobius"/>
    </source>
</evidence>
<dbReference type="KEGG" id="sarm:DVA86_22080"/>
<feature type="chain" id="PRO_5016814581" description="Squalene cyclase C-terminal domain-containing protein" evidence="4">
    <location>
        <begin position="27"/>
        <end position="433"/>
    </location>
</feature>
<keyword evidence="3" id="KW-1133">Transmembrane helix</keyword>
<feature type="domain" description="Squalene cyclase C-terminal" evidence="5">
    <location>
        <begin position="97"/>
        <end position="157"/>
    </location>
</feature>
<feature type="signal peptide" evidence="4">
    <location>
        <begin position="1"/>
        <end position="26"/>
    </location>
</feature>
<dbReference type="InterPro" id="IPR032696">
    <property type="entry name" value="SQ_cyclase_C"/>
</dbReference>
<proteinExistence type="predicted"/>
<sequence length="433" mass="42668">MSSLRRSAVLLAASVLCTAAAPLAFAAPAAPEAAAAAAGDDGLYGKGNPKYDGVWRQSVALLAQDTVGVDPTDKAVAWLADQQCDDGSFTAYRADTGAECGKKTVPDVNATAAAVQALSALGGQSDAVQSAVKWLKSVQNEDGGWGYNPGSPTDANSVSVVIGALAAAGEDPAEAVPAKAAKDAEATPYDALLGLQLGCGAKSGERGAFAYQPDKKGALAPNDDATAAAALAARGEGLAVEPAEGKGSAPAALKCEGGDQDKGANASPDEAAEAGAAYLAAVLKKNGQHLPSALPGAKDQPDYSNTADAVLALAAGGHGDAADGALEWLEKNAKKWDKFDSDPAALGGLVLATHAAGGDVRDFGGTDLVKQLNATGSAPAKDAAKDEAGKDGKGDDDDGGGSTVLTVSLVVAGLAAGAGVGILLSGRRKQQGL</sequence>
<dbReference type="AlphaFoldDB" id="A0A345XTG3"/>
<dbReference type="RefSeq" id="WP_208880729.1">
    <property type="nucleotide sequence ID" value="NZ_CP031320.1"/>
</dbReference>
<dbReference type="InterPro" id="IPR006311">
    <property type="entry name" value="TAT_signal"/>
</dbReference>
<feature type="compositionally biased region" description="Basic and acidic residues" evidence="2">
    <location>
        <begin position="382"/>
        <end position="393"/>
    </location>
</feature>
<organism evidence="6 7">
    <name type="scientific">Streptomyces armeniacus</name>
    <dbReference type="NCBI Taxonomy" id="83291"/>
    <lineage>
        <taxon>Bacteria</taxon>
        <taxon>Bacillati</taxon>
        <taxon>Actinomycetota</taxon>
        <taxon>Actinomycetes</taxon>
        <taxon>Kitasatosporales</taxon>
        <taxon>Streptomycetaceae</taxon>
        <taxon>Streptomyces</taxon>
    </lineage>
</organism>
<dbReference type="GO" id="GO:0046872">
    <property type="term" value="F:metal ion binding"/>
    <property type="evidence" value="ECO:0007669"/>
    <property type="project" value="UniProtKB-KW"/>
</dbReference>
<dbReference type="SUPFAM" id="SSF48239">
    <property type="entry name" value="Terpenoid cyclases/Protein prenyltransferases"/>
    <property type="match status" value="1"/>
</dbReference>
<name>A0A345XTG3_9ACTN</name>
<evidence type="ECO:0000256" key="1">
    <source>
        <dbReference type="ARBA" id="ARBA00022723"/>
    </source>
</evidence>